<proteinExistence type="predicted"/>
<organism evidence="4 5">
    <name type="scientific">Arcicella aurantiaca</name>
    <dbReference type="NCBI Taxonomy" id="591202"/>
    <lineage>
        <taxon>Bacteria</taxon>
        <taxon>Pseudomonadati</taxon>
        <taxon>Bacteroidota</taxon>
        <taxon>Cytophagia</taxon>
        <taxon>Cytophagales</taxon>
        <taxon>Flectobacillaceae</taxon>
        <taxon>Arcicella</taxon>
    </lineage>
</organism>
<dbReference type="InterPro" id="IPR009057">
    <property type="entry name" value="Homeodomain-like_sf"/>
</dbReference>
<accession>A0A316E9G5</accession>
<protein>
    <submittedName>
        <fullName evidence="4">TetR family transcriptional regulator</fullName>
    </submittedName>
</protein>
<evidence type="ECO:0000256" key="1">
    <source>
        <dbReference type="ARBA" id="ARBA00023125"/>
    </source>
</evidence>
<feature type="DNA-binding region" description="H-T-H motif" evidence="2">
    <location>
        <begin position="24"/>
        <end position="43"/>
    </location>
</feature>
<dbReference type="Pfam" id="PF00440">
    <property type="entry name" value="TetR_N"/>
    <property type="match status" value="1"/>
</dbReference>
<evidence type="ECO:0000259" key="3">
    <source>
        <dbReference type="PROSITE" id="PS50977"/>
    </source>
</evidence>
<dbReference type="PROSITE" id="PS50977">
    <property type="entry name" value="HTH_TETR_2"/>
    <property type="match status" value="1"/>
</dbReference>
<dbReference type="PANTHER" id="PTHR43479:SF11">
    <property type="entry name" value="ACREF_ENVCD OPERON REPRESSOR-RELATED"/>
    <property type="match status" value="1"/>
</dbReference>
<gene>
    <name evidence="4" type="ORF">LV89_01954</name>
</gene>
<evidence type="ECO:0000313" key="5">
    <source>
        <dbReference type="Proteomes" id="UP000245489"/>
    </source>
</evidence>
<dbReference type="Proteomes" id="UP000245489">
    <property type="component" value="Unassembled WGS sequence"/>
</dbReference>
<evidence type="ECO:0000256" key="2">
    <source>
        <dbReference type="PROSITE-ProRule" id="PRU00335"/>
    </source>
</evidence>
<name>A0A316E9G5_9BACT</name>
<reference evidence="4 5" key="1">
    <citation type="submission" date="2018-05" db="EMBL/GenBank/DDBJ databases">
        <title>Genomic Encyclopedia of Archaeal and Bacterial Type Strains, Phase II (KMG-II): from individual species to whole genera.</title>
        <authorList>
            <person name="Goeker M."/>
        </authorList>
    </citation>
    <scope>NUCLEOTIDE SEQUENCE [LARGE SCALE GENOMIC DNA]</scope>
    <source>
        <strain evidence="4 5">DSM 22214</strain>
    </source>
</reference>
<feature type="domain" description="HTH tetR-type" evidence="3">
    <location>
        <begin position="1"/>
        <end position="61"/>
    </location>
</feature>
<dbReference type="EMBL" id="QGGO01000008">
    <property type="protein sequence ID" value="PWK27140.1"/>
    <property type="molecule type" value="Genomic_DNA"/>
</dbReference>
<dbReference type="GO" id="GO:0003677">
    <property type="term" value="F:DNA binding"/>
    <property type="evidence" value="ECO:0007669"/>
    <property type="project" value="UniProtKB-UniRule"/>
</dbReference>
<keyword evidence="1 2" id="KW-0238">DNA-binding</keyword>
<dbReference type="Gene3D" id="1.10.357.10">
    <property type="entry name" value="Tetracycline Repressor, domain 2"/>
    <property type="match status" value="1"/>
</dbReference>
<dbReference type="OrthoDB" id="6430772at2"/>
<keyword evidence="5" id="KW-1185">Reference proteome</keyword>
<dbReference type="AlphaFoldDB" id="A0A316E9G5"/>
<dbReference type="RefSeq" id="WP_109742705.1">
    <property type="nucleotide sequence ID" value="NZ_QGGO01000008.1"/>
</dbReference>
<dbReference type="InterPro" id="IPR001647">
    <property type="entry name" value="HTH_TetR"/>
</dbReference>
<evidence type="ECO:0000313" key="4">
    <source>
        <dbReference type="EMBL" id="PWK27140.1"/>
    </source>
</evidence>
<comment type="caution">
    <text evidence="4">The sequence shown here is derived from an EMBL/GenBank/DDBJ whole genome shotgun (WGS) entry which is preliminary data.</text>
</comment>
<sequence>MDKRTQIFEAALKLFVEFGFHGTPTSKIAQEAGVANGTLFHYFPTKDDLIIALFKETKGKMIEYVAENSVIENTLKGILKGQYLSTLYWAMDNKLEFRFVEQFKTSPYLTMIASEEMEKHLKPLFEMLNKGIDDKIIKPLPLDLMLSLISSHTYGLNNYLVNNDFSKAKQHQIISDTFELIWEMISLKSVE</sequence>
<dbReference type="PANTHER" id="PTHR43479">
    <property type="entry name" value="ACREF/ENVCD OPERON REPRESSOR-RELATED"/>
    <property type="match status" value="1"/>
</dbReference>
<dbReference type="InterPro" id="IPR050624">
    <property type="entry name" value="HTH-type_Tx_Regulator"/>
</dbReference>
<dbReference type="PRINTS" id="PR00455">
    <property type="entry name" value="HTHTETR"/>
</dbReference>
<dbReference type="SUPFAM" id="SSF46689">
    <property type="entry name" value="Homeodomain-like"/>
    <property type="match status" value="1"/>
</dbReference>